<comment type="subcellular location">
    <subcellularLocation>
        <location evidence="1">Nucleus</location>
    </subcellularLocation>
</comment>
<dbReference type="EMBL" id="CAKOGP040001825">
    <property type="protein sequence ID" value="CAJ1953296.1"/>
    <property type="molecule type" value="Genomic_DNA"/>
</dbReference>
<evidence type="ECO:0000256" key="1">
    <source>
        <dbReference type="ARBA" id="ARBA00004123"/>
    </source>
</evidence>
<dbReference type="Proteomes" id="UP001295423">
    <property type="component" value="Unassembled WGS sequence"/>
</dbReference>
<evidence type="ECO:0008006" key="7">
    <source>
        <dbReference type="Google" id="ProtNLM"/>
    </source>
</evidence>
<keyword evidence="3" id="KW-0539">Nucleus</keyword>
<dbReference type="PANTHER" id="PTHR13168">
    <property type="entry name" value="ASSOCIATE OF C-MYC AMY-1"/>
    <property type="match status" value="1"/>
</dbReference>
<evidence type="ECO:0000313" key="5">
    <source>
        <dbReference type="EMBL" id="CAJ1953296.1"/>
    </source>
</evidence>
<proteinExistence type="inferred from homology"/>
<evidence type="ECO:0000256" key="3">
    <source>
        <dbReference type="ARBA" id="ARBA00023242"/>
    </source>
</evidence>
<organism evidence="5 6">
    <name type="scientific">Cylindrotheca closterium</name>
    <dbReference type="NCBI Taxonomy" id="2856"/>
    <lineage>
        <taxon>Eukaryota</taxon>
        <taxon>Sar</taxon>
        <taxon>Stramenopiles</taxon>
        <taxon>Ochrophyta</taxon>
        <taxon>Bacillariophyta</taxon>
        <taxon>Bacillariophyceae</taxon>
        <taxon>Bacillariophycidae</taxon>
        <taxon>Bacillariales</taxon>
        <taxon>Bacillariaceae</taxon>
        <taxon>Cylindrotheca</taxon>
    </lineage>
</organism>
<evidence type="ECO:0000256" key="4">
    <source>
        <dbReference type="SAM" id="MobiDB-lite"/>
    </source>
</evidence>
<feature type="region of interest" description="Disordered" evidence="4">
    <location>
        <begin position="1"/>
        <end position="29"/>
    </location>
</feature>
<feature type="compositionally biased region" description="Low complexity" evidence="4">
    <location>
        <begin position="1"/>
        <end position="23"/>
    </location>
</feature>
<accession>A0AAD2FU68</accession>
<dbReference type="PANTHER" id="PTHR13168:SF0">
    <property type="entry name" value="C-MYC-BINDING PROTEIN"/>
    <property type="match status" value="1"/>
</dbReference>
<dbReference type="PRINTS" id="PR02028">
    <property type="entry name" value="CMYCBINDINGP"/>
</dbReference>
<evidence type="ECO:0000256" key="2">
    <source>
        <dbReference type="ARBA" id="ARBA00009389"/>
    </source>
</evidence>
<comment type="similarity">
    <text evidence="2">Belongs to the AMY1 family.</text>
</comment>
<dbReference type="AlphaFoldDB" id="A0AAD2FU68"/>
<name>A0AAD2FU68_9STRA</name>
<protein>
    <recommendedName>
        <fullName evidence="7">c-Myc-binding protein homolog</fullName>
    </recommendedName>
</protein>
<dbReference type="GO" id="GO:0003713">
    <property type="term" value="F:transcription coactivator activity"/>
    <property type="evidence" value="ECO:0007669"/>
    <property type="project" value="InterPro"/>
</dbReference>
<comment type="caution">
    <text evidence="5">The sequence shown here is derived from an EMBL/GenBank/DDBJ whole genome shotgun (WGS) entry which is preliminary data.</text>
</comment>
<reference evidence="5" key="1">
    <citation type="submission" date="2023-08" db="EMBL/GenBank/DDBJ databases">
        <authorList>
            <person name="Audoor S."/>
            <person name="Bilcke G."/>
        </authorList>
    </citation>
    <scope>NUCLEOTIDE SEQUENCE</scope>
</reference>
<sequence length="104" mass="11731">MNSSNNNNSGSSSNNNNNGNSSDNNKKEEFRRYLEKTGVMDALIKVLVGLYEEPERPQNAVDYVRRYLGAPQNVDVEGLKRDNEQLRQELDKLRKGGSNKKGTL</sequence>
<dbReference type="InterPro" id="IPR026060">
    <property type="entry name" value="AMY1"/>
</dbReference>
<dbReference type="GO" id="GO:0005634">
    <property type="term" value="C:nucleus"/>
    <property type="evidence" value="ECO:0007669"/>
    <property type="project" value="UniProtKB-SubCell"/>
</dbReference>
<keyword evidence="6" id="KW-1185">Reference proteome</keyword>
<evidence type="ECO:0000313" key="6">
    <source>
        <dbReference type="Proteomes" id="UP001295423"/>
    </source>
</evidence>
<gene>
    <name evidence="5" type="ORF">CYCCA115_LOCUS13959</name>
</gene>